<proteinExistence type="predicted"/>
<evidence type="ECO:0000313" key="1">
    <source>
        <dbReference type="EMBL" id="KAH6922573.1"/>
    </source>
</evidence>
<dbReference type="EMBL" id="CM023489">
    <property type="protein sequence ID" value="KAH6922573.1"/>
    <property type="molecule type" value="Genomic_DNA"/>
</dbReference>
<comment type="caution">
    <text evidence="1">The sequence shown here is derived from an EMBL/GenBank/DDBJ whole genome shotgun (WGS) entry which is preliminary data.</text>
</comment>
<keyword evidence="2" id="KW-1185">Reference proteome</keyword>
<evidence type="ECO:0000313" key="2">
    <source>
        <dbReference type="Proteomes" id="UP000821845"/>
    </source>
</evidence>
<protein>
    <submittedName>
        <fullName evidence="1">Uncharacterized protein</fullName>
    </submittedName>
</protein>
<name>A0ACB7RJ20_HYAAI</name>
<accession>A0ACB7RJ20</accession>
<organism evidence="1 2">
    <name type="scientific">Hyalomma asiaticum</name>
    <name type="common">Tick</name>
    <dbReference type="NCBI Taxonomy" id="266040"/>
    <lineage>
        <taxon>Eukaryota</taxon>
        <taxon>Metazoa</taxon>
        <taxon>Ecdysozoa</taxon>
        <taxon>Arthropoda</taxon>
        <taxon>Chelicerata</taxon>
        <taxon>Arachnida</taxon>
        <taxon>Acari</taxon>
        <taxon>Parasitiformes</taxon>
        <taxon>Ixodida</taxon>
        <taxon>Ixodoidea</taxon>
        <taxon>Ixodidae</taxon>
        <taxon>Hyalomminae</taxon>
        <taxon>Hyalomma</taxon>
    </lineage>
</organism>
<gene>
    <name evidence="1" type="ORF">HPB50_016525</name>
</gene>
<reference evidence="1" key="1">
    <citation type="submission" date="2020-05" db="EMBL/GenBank/DDBJ databases">
        <title>Large-scale comparative analyses of tick genomes elucidate their genetic diversity and vector capacities.</title>
        <authorList>
            <person name="Jia N."/>
            <person name="Wang J."/>
            <person name="Shi W."/>
            <person name="Du L."/>
            <person name="Sun Y."/>
            <person name="Zhan W."/>
            <person name="Jiang J."/>
            <person name="Wang Q."/>
            <person name="Zhang B."/>
            <person name="Ji P."/>
            <person name="Sakyi L.B."/>
            <person name="Cui X."/>
            <person name="Yuan T."/>
            <person name="Jiang B."/>
            <person name="Yang W."/>
            <person name="Lam T.T.-Y."/>
            <person name="Chang Q."/>
            <person name="Ding S."/>
            <person name="Wang X."/>
            <person name="Zhu J."/>
            <person name="Ruan X."/>
            <person name="Zhao L."/>
            <person name="Wei J."/>
            <person name="Que T."/>
            <person name="Du C."/>
            <person name="Cheng J."/>
            <person name="Dai P."/>
            <person name="Han X."/>
            <person name="Huang E."/>
            <person name="Gao Y."/>
            <person name="Liu J."/>
            <person name="Shao H."/>
            <person name="Ye R."/>
            <person name="Li L."/>
            <person name="Wei W."/>
            <person name="Wang X."/>
            <person name="Wang C."/>
            <person name="Yang T."/>
            <person name="Huo Q."/>
            <person name="Li W."/>
            <person name="Guo W."/>
            <person name="Chen H."/>
            <person name="Zhou L."/>
            <person name="Ni X."/>
            <person name="Tian J."/>
            <person name="Zhou Y."/>
            <person name="Sheng Y."/>
            <person name="Liu T."/>
            <person name="Pan Y."/>
            <person name="Xia L."/>
            <person name="Li J."/>
            <person name="Zhao F."/>
            <person name="Cao W."/>
        </authorList>
    </citation>
    <scope>NUCLEOTIDE SEQUENCE</scope>
    <source>
        <strain evidence="1">Hyas-2018</strain>
    </source>
</reference>
<dbReference type="Proteomes" id="UP000821845">
    <property type="component" value="Chromosome 9"/>
</dbReference>
<sequence>MNPTRSPINLQRKFPKTITRTVLIGDSQIRYLHTEFNPNCAGTPAFICQPGARIEGLHNLLQFVPATATTVILHVGTNDLASTKGSVVFTRYRSLLHAVFKKCPNVRRVFSTLILPRTTNRRRGNNNRAFVRKVNTEASFFNQRLSQFCRRSMHVFYVDHGFEFLPARRVLAADGLHTSFEGTALLASHIKDVSFCEKRYTRSEWNEPTIAETAGAETTEIPLTSQEEFPRLPPPPPHPAPSLPHGPRRRLLDRYEEAQREERDASSEAMEERHQQESDEKGESFLRCS</sequence>